<keyword evidence="2" id="KW-0472">Membrane</keyword>
<feature type="region of interest" description="Disordered" evidence="1">
    <location>
        <begin position="142"/>
        <end position="195"/>
    </location>
</feature>
<dbReference type="Proteomes" id="UP000251088">
    <property type="component" value="Unassembled WGS sequence"/>
</dbReference>
<organism evidence="3 4">
    <name type="scientific">Klebsiella pneumoniae</name>
    <dbReference type="NCBI Taxonomy" id="573"/>
    <lineage>
        <taxon>Bacteria</taxon>
        <taxon>Pseudomonadati</taxon>
        <taxon>Pseudomonadota</taxon>
        <taxon>Gammaproteobacteria</taxon>
        <taxon>Enterobacterales</taxon>
        <taxon>Enterobacteriaceae</taxon>
        <taxon>Klebsiella/Raoultella group</taxon>
        <taxon>Klebsiella</taxon>
        <taxon>Klebsiella pneumoniae complex</taxon>
    </lineage>
</organism>
<evidence type="ECO:0000313" key="3">
    <source>
        <dbReference type="EMBL" id="SQC39493.1"/>
    </source>
</evidence>
<dbReference type="EMBL" id="UAWN01000014">
    <property type="protein sequence ID" value="SQC39493.1"/>
    <property type="molecule type" value="Genomic_DNA"/>
</dbReference>
<name>A0A2X3EST2_KLEPN</name>
<evidence type="ECO:0000256" key="2">
    <source>
        <dbReference type="SAM" id="Phobius"/>
    </source>
</evidence>
<keyword evidence="2" id="KW-0812">Transmembrane</keyword>
<gene>
    <name evidence="3" type="ORF">NCTC9128_05631</name>
</gene>
<evidence type="ECO:0000313" key="4">
    <source>
        <dbReference type="Proteomes" id="UP000251088"/>
    </source>
</evidence>
<protein>
    <submittedName>
        <fullName evidence="3">AraC family transcriptional regulator</fullName>
    </submittedName>
</protein>
<sequence length="260" mass="28127">MIGVSDAAPPRAVNQPELAVDELSQICEGLARQRPENMPALLNALALIAPLLNAIPNVVFFIKDRQARYLLANLTLARRCGFKSVSSLLGKNLRRCLSFRAGSGLYRTGSSGTTGRRDPARSAGNASLQWPRARLVPDAEIGAARYQRPDDRHGRDLARSAGGPRPPSGMAAAGDRRRSYPPPLSPADRHGRVNRLKRDVDCADRTLLQADLSSHPAADDPPKCAWKKPPNCWLAIRRLPISPCSAAIPITALLAASSRR</sequence>
<proteinExistence type="predicted"/>
<keyword evidence="2" id="KW-1133">Transmembrane helix</keyword>
<reference evidence="3 4" key="1">
    <citation type="submission" date="2018-06" db="EMBL/GenBank/DDBJ databases">
        <authorList>
            <consortium name="Pathogen Informatics"/>
            <person name="Doyle S."/>
        </authorList>
    </citation>
    <scope>NUCLEOTIDE SEQUENCE [LARGE SCALE GENOMIC DNA]</scope>
    <source>
        <strain evidence="3 4">NCTC9128</strain>
    </source>
</reference>
<feature type="transmembrane region" description="Helical" evidence="2">
    <location>
        <begin position="40"/>
        <end position="62"/>
    </location>
</feature>
<feature type="region of interest" description="Disordered" evidence="1">
    <location>
        <begin position="107"/>
        <end position="129"/>
    </location>
</feature>
<dbReference type="AlphaFoldDB" id="A0A2X3EST2"/>
<feature type="compositionally biased region" description="Basic and acidic residues" evidence="1">
    <location>
        <begin position="147"/>
        <end position="158"/>
    </location>
</feature>
<accession>A0A2X3EST2</accession>
<evidence type="ECO:0000256" key="1">
    <source>
        <dbReference type="SAM" id="MobiDB-lite"/>
    </source>
</evidence>